<dbReference type="AlphaFoldDB" id="A0AAD2Q4S5"/>
<proteinExistence type="predicted"/>
<dbReference type="EMBL" id="CAVNYO010000405">
    <property type="protein sequence ID" value="CAK5276191.1"/>
    <property type="molecule type" value="Genomic_DNA"/>
</dbReference>
<dbReference type="Proteomes" id="UP001295794">
    <property type="component" value="Unassembled WGS sequence"/>
</dbReference>
<evidence type="ECO:0000313" key="1">
    <source>
        <dbReference type="EMBL" id="CAK5276000.1"/>
    </source>
</evidence>
<evidence type="ECO:0000313" key="3">
    <source>
        <dbReference type="Proteomes" id="UP001295794"/>
    </source>
</evidence>
<dbReference type="EMBL" id="CAVNYO010000405">
    <property type="protein sequence ID" value="CAK5276000.1"/>
    <property type="molecule type" value="Genomic_DNA"/>
</dbReference>
<reference evidence="2" key="1">
    <citation type="submission" date="2023-11" db="EMBL/GenBank/DDBJ databases">
        <authorList>
            <person name="De Vega J J."/>
            <person name="De Vega J J."/>
        </authorList>
    </citation>
    <scope>NUCLEOTIDE SEQUENCE</scope>
</reference>
<accession>A0AAD2Q4S5</accession>
<organism evidence="2 3">
    <name type="scientific">Mycena citricolor</name>
    <dbReference type="NCBI Taxonomy" id="2018698"/>
    <lineage>
        <taxon>Eukaryota</taxon>
        <taxon>Fungi</taxon>
        <taxon>Dikarya</taxon>
        <taxon>Basidiomycota</taxon>
        <taxon>Agaricomycotina</taxon>
        <taxon>Agaricomycetes</taxon>
        <taxon>Agaricomycetidae</taxon>
        <taxon>Agaricales</taxon>
        <taxon>Marasmiineae</taxon>
        <taxon>Mycenaceae</taxon>
        <taxon>Mycena</taxon>
    </lineage>
</organism>
<keyword evidence="3" id="KW-1185">Reference proteome</keyword>
<protein>
    <submittedName>
        <fullName evidence="2">Uncharacterized protein</fullName>
    </submittedName>
</protein>
<comment type="caution">
    <text evidence="2">The sequence shown here is derived from an EMBL/GenBank/DDBJ whole genome shotgun (WGS) entry which is preliminary data.</text>
</comment>
<sequence>MLWSARCVKSRRDEWWAPSLTSAVLTMFAHLAAILSLALMFASGVSAVPCAVCPSSIVFRGVVRTLTTVRQDSGNTVQCSFNTPPIAGFSPACVFTNSFGTLTFDNTGGSCPSTTTLTTKSSC</sequence>
<evidence type="ECO:0000313" key="2">
    <source>
        <dbReference type="EMBL" id="CAK5276191.1"/>
    </source>
</evidence>
<gene>
    <name evidence="1" type="ORF">MYCIT1_LOCUS24123</name>
    <name evidence="2" type="ORF">MYCIT1_LOCUS24306</name>
</gene>
<name>A0AAD2Q4S5_9AGAR</name>